<dbReference type="SUPFAM" id="SSF54631">
    <property type="entry name" value="CBS-domain pair"/>
    <property type="match status" value="1"/>
</dbReference>
<dbReference type="CDD" id="cd04629">
    <property type="entry name" value="CBS_pair_bac"/>
    <property type="match status" value="1"/>
</dbReference>
<evidence type="ECO:0000256" key="2">
    <source>
        <dbReference type="PROSITE-ProRule" id="PRU00703"/>
    </source>
</evidence>
<gene>
    <name evidence="4" type="ORF">ACFSQP_07430</name>
</gene>
<dbReference type="Gene3D" id="3.10.580.10">
    <property type="entry name" value="CBS-domain"/>
    <property type="match status" value="1"/>
</dbReference>
<dbReference type="RefSeq" id="WP_376892953.1">
    <property type="nucleotide sequence ID" value="NZ_JBHULS010000002.1"/>
</dbReference>
<protein>
    <submittedName>
        <fullName evidence="4">CBS domain-containing protein</fullName>
    </submittedName>
</protein>
<dbReference type="PROSITE" id="PS51371">
    <property type="entry name" value="CBS"/>
    <property type="match status" value="2"/>
</dbReference>
<dbReference type="InterPro" id="IPR000644">
    <property type="entry name" value="CBS_dom"/>
</dbReference>
<dbReference type="Pfam" id="PF00571">
    <property type="entry name" value="CBS"/>
    <property type="match status" value="2"/>
</dbReference>
<comment type="caution">
    <text evidence="4">The sequence shown here is derived from an EMBL/GenBank/DDBJ whole genome shotgun (WGS) entry which is preliminary data.</text>
</comment>
<dbReference type="InterPro" id="IPR051257">
    <property type="entry name" value="Diverse_CBS-Domain"/>
</dbReference>
<name>A0ABW5KRL4_9FLAO</name>
<evidence type="ECO:0000313" key="5">
    <source>
        <dbReference type="Proteomes" id="UP001597472"/>
    </source>
</evidence>
<dbReference type="InterPro" id="IPR044729">
    <property type="entry name" value="CBS_bac"/>
</dbReference>
<dbReference type="PANTHER" id="PTHR43080">
    <property type="entry name" value="CBS DOMAIN-CONTAINING PROTEIN CBSX3, MITOCHONDRIAL"/>
    <property type="match status" value="1"/>
</dbReference>
<evidence type="ECO:0000259" key="3">
    <source>
        <dbReference type="PROSITE" id="PS51371"/>
    </source>
</evidence>
<keyword evidence="1 2" id="KW-0129">CBS domain</keyword>
<reference evidence="5" key="1">
    <citation type="journal article" date="2019" name="Int. J. Syst. Evol. Microbiol.">
        <title>The Global Catalogue of Microorganisms (GCM) 10K type strain sequencing project: providing services to taxonomists for standard genome sequencing and annotation.</title>
        <authorList>
            <consortium name="The Broad Institute Genomics Platform"/>
            <consortium name="The Broad Institute Genome Sequencing Center for Infectious Disease"/>
            <person name="Wu L."/>
            <person name="Ma J."/>
        </authorList>
    </citation>
    <scope>NUCLEOTIDE SEQUENCE [LARGE SCALE GENOMIC DNA]</scope>
    <source>
        <strain evidence="5">KCTC 42587</strain>
    </source>
</reference>
<feature type="domain" description="CBS" evidence="3">
    <location>
        <begin position="28"/>
        <end position="84"/>
    </location>
</feature>
<proteinExistence type="predicted"/>
<evidence type="ECO:0000313" key="4">
    <source>
        <dbReference type="EMBL" id="MFD2551642.1"/>
    </source>
</evidence>
<keyword evidence="5" id="KW-1185">Reference proteome</keyword>
<sequence length="155" mass="17563">MGIKNFQGARKQQNKGSEPVMLRVRDYMSQNLITFTPEQRIDEVIHVLITNKISGGPVVNAKNELIGIISEGDCLKQVTESHYYNMPIEQDIVENRMVKGVETIDGNLDIFEAAKQFLNSKIRRFPIVEDGKLIGQISQKDILKAALNLKGHNWK</sequence>
<dbReference type="Proteomes" id="UP001597472">
    <property type="component" value="Unassembled WGS sequence"/>
</dbReference>
<accession>A0ABW5KRL4</accession>
<evidence type="ECO:0000256" key="1">
    <source>
        <dbReference type="ARBA" id="ARBA00023122"/>
    </source>
</evidence>
<dbReference type="PANTHER" id="PTHR43080:SF2">
    <property type="entry name" value="CBS DOMAIN-CONTAINING PROTEIN"/>
    <property type="match status" value="1"/>
</dbReference>
<feature type="domain" description="CBS" evidence="3">
    <location>
        <begin position="97"/>
        <end position="155"/>
    </location>
</feature>
<dbReference type="InterPro" id="IPR046342">
    <property type="entry name" value="CBS_dom_sf"/>
</dbReference>
<dbReference type="EMBL" id="JBHULS010000002">
    <property type="protein sequence ID" value="MFD2551642.1"/>
    <property type="molecule type" value="Genomic_DNA"/>
</dbReference>
<organism evidence="4 5">
    <name type="scientific">Bizionia sediminis</name>
    <dbReference type="NCBI Taxonomy" id="1737064"/>
    <lineage>
        <taxon>Bacteria</taxon>
        <taxon>Pseudomonadati</taxon>
        <taxon>Bacteroidota</taxon>
        <taxon>Flavobacteriia</taxon>
        <taxon>Flavobacteriales</taxon>
        <taxon>Flavobacteriaceae</taxon>
        <taxon>Bizionia</taxon>
    </lineage>
</organism>
<dbReference type="SMART" id="SM00116">
    <property type="entry name" value="CBS"/>
    <property type="match status" value="2"/>
</dbReference>